<name>A0AAW0FRH8_9APHY</name>
<evidence type="ECO:0000313" key="1">
    <source>
        <dbReference type="EMBL" id="KAK7681664.1"/>
    </source>
</evidence>
<keyword evidence="2" id="KW-1185">Reference proteome</keyword>
<accession>A0AAW0FRH8</accession>
<protein>
    <submittedName>
        <fullName evidence="1">Uncharacterized protein</fullName>
    </submittedName>
</protein>
<organism evidence="1 2">
    <name type="scientific">Cerrena zonata</name>
    <dbReference type="NCBI Taxonomy" id="2478898"/>
    <lineage>
        <taxon>Eukaryota</taxon>
        <taxon>Fungi</taxon>
        <taxon>Dikarya</taxon>
        <taxon>Basidiomycota</taxon>
        <taxon>Agaricomycotina</taxon>
        <taxon>Agaricomycetes</taxon>
        <taxon>Polyporales</taxon>
        <taxon>Cerrenaceae</taxon>
        <taxon>Cerrena</taxon>
    </lineage>
</organism>
<sequence>MISECTHRRLKIRKVRTKLSVFYLNLNTGSTYSIARLTDFKSFVEMIRTTRYRYNEWREAPLGLVFKYEGAQNAKDSAIALDYVGRVCNYYRILRYNRPCSWVQFIGFCALDFDNAIFRIECLPGRPPNLVFSGCTIGNYQSVVSLADRSKPQNSCALPAITLDKNTAVEKLSASHGTPSNCTPHSLRVYSYSETWQSKSVAKLLYTCPNVKEVFFSLDYPMDIPQRSTCLHTIQECAEKRIIQLDELVIDIRCQDVWTQVAPELTKCKISRVANYKPGVSGELRDWYMSG</sequence>
<dbReference type="EMBL" id="JASBNA010000040">
    <property type="protein sequence ID" value="KAK7681664.1"/>
    <property type="molecule type" value="Genomic_DNA"/>
</dbReference>
<dbReference type="Proteomes" id="UP001385951">
    <property type="component" value="Unassembled WGS sequence"/>
</dbReference>
<evidence type="ECO:0000313" key="2">
    <source>
        <dbReference type="Proteomes" id="UP001385951"/>
    </source>
</evidence>
<dbReference type="AlphaFoldDB" id="A0AAW0FRH8"/>
<comment type="caution">
    <text evidence="1">The sequence shown here is derived from an EMBL/GenBank/DDBJ whole genome shotgun (WGS) entry which is preliminary data.</text>
</comment>
<proteinExistence type="predicted"/>
<reference evidence="1 2" key="1">
    <citation type="submission" date="2022-09" db="EMBL/GenBank/DDBJ databases">
        <authorList>
            <person name="Palmer J.M."/>
        </authorList>
    </citation>
    <scope>NUCLEOTIDE SEQUENCE [LARGE SCALE GENOMIC DNA]</scope>
    <source>
        <strain evidence="1 2">DSM 7382</strain>
    </source>
</reference>
<gene>
    <name evidence="1" type="ORF">QCA50_015398</name>
</gene>